<feature type="compositionally biased region" description="Polar residues" evidence="1">
    <location>
        <begin position="129"/>
        <end position="142"/>
    </location>
</feature>
<feature type="compositionally biased region" description="Pro residues" evidence="1">
    <location>
        <begin position="637"/>
        <end position="666"/>
    </location>
</feature>
<dbReference type="AlphaFoldDB" id="A0A4P9WDW8"/>
<feature type="compositionally biased region" description="Pro residues" evidence="1">
    <location>
        <begin position="346"/>
        <end position="356"/>
    </location>
</feature>
<keyword evidence="3" id="KW-1185">Reference proteome</keyword>
<accession>A0A4P9WDW8</accession>
<evidence type="ECO:0000313" key="2">
    <source>
        <dbReference type="EMBL" id="RKO89873.1"/>
    </source>
</evidence>
<feature type="compositionally biased region" description="Low complexity" evidence="1">
    <location>
        <begin position="57"/>
        <end position="68"/>
    </location>
</feature>
<feature type="compositionally biased region" description="Low complexity" evidence="1">
    <location>
        <begin position="197"/>
        <end position="208"/>
    </location>
</feature>
<name>A0A4P9WDW8_9FUNG</name>
<feature type="region of interest" description="Disordered" evidence="1">
    <location>
        <begin position="473"/>
        <end position="509"/>
    </location>
</feature>
<protein>
    <recommendedName>
        <fullName evidence="4">Ubinuclein middle domain-containing protein</fullName>
    </recommendedName>
</protein>
<feature type="region of interest" description="Disordered" evidence="1">
    <location>
        <begin position="620"/>
        <end position="723"/>
    </location>
</feature>
<proteinExistence type="predicted"/>
<sequence length="723" mass="75394">MFYGDVGYTPPAEWKYGYFIWRGPVENFFETLYGLPEEDLFEQPAPPPAAKSKKKPTAAAAAAAAALASGDVPQSKKKGKGPAASAAVTPAAGTSTPASPQGANGTASGPSAAPSPPSVSPNGDKTTGRDPSTQEGNISSDFQPVPPVSRPKKKKKTGPNTDIPAQPAIVSPPNGEAVEPKLKPAPKPRAKPTGEPATNDAGADTTAGGEEKKKKKRAPKAAKGSTAAADEQASIAAMVALTGFTPVDHGISPFNKKNKGPAGPAPPAATSAPASGTESASKPTTADANPPKPRVPHRKKVKPPPTDDANPIPEGTTTPAVSDSKRKHDAAGSQPLSPSKRQRQAPKPPTVKPDPGPSKFDLLKIAFKQKCKTVEYPDRATPGLNGKPHPVLPHQLRPDLFELVREALRVNACNEILYAFIAELVPGTTTAIIKRFMEHNLITSVQHDNLRLEIGTRYDELKAAIDAQVRAMESPTKVKPKPLTGAPAPAPVSGGESSQDGSSDEPTKKRARWTDQILHIFSDVIAKEAHLAEVQNQSRLLRGKDPLYTERGVRKAVYAKVMGFWPEDYDSKNLSKCLANWRYTIREKAAKAAGGGGGGGRAGKNQKAAAVEGDAVDSGVVVGPVNDGTALVEADPPDAPPAPVRPSPAPTPTPAPPVTRPPPQTPTPNVVAAPQHPFPLPHTNSSSARPSEPLPSIRDLLPTSFPPPPVVASSSQLNGAGEG</sequence>
<dbReference type="OrthoDB" id="5576775at2759"/>
<dbReference type="Proteomes" id="UP000269721">
    <property type="component" value="Unassembled WGS sequence"/>
</dbReference>
<dbReference type="EMBL" id="KZ995841">
    <property type="protein sequence ID" value="RKO89873.1"/>
    <property type="molecule type" value="Genomic_DNA"/>
</dbReference>
<evidence type="ECO:0008006" key="4">
    <source>
        <dbReference type="Google" id="ProtNLM"/>
    </source>
</evidence>
<feature type="compositionally biased region" description="Low complexity" evidence="1">
    <location>
        <begin position="268"/>
        <end position="281"/>
    </location>
</feature>
<feature type="region of interest" description="Disordered" evidence="1">
    <location>
        <begin position="245"/>
        <end position="359"/>
    </location>
</feature>
<feature type="compositionally biased region" description="Low complexity" evidence="1">
    <location>
        <begin position="81"/>
        <end position="112"/>
    </location>
</feature>
<reference evidence="3" key="1">
    <citation type="journal article" date="2018" name="Nat. Microbiol.">
        <title>Leveraging single-cell genomics to expand the fungal tree of life.</title>
        <authorList>
            <person name="Ahrendt S.R."/>
            <person name="Quandt C.A."/>
            <person name="Ciobanu D."/>
            <person name="Clum A."/>
            <person name="Salamov A."/>
            <person name="Andreopoulos B."/>
            <person name="Cheng J.F."/>
            <person name="Woyke T."/>
            <person name="Pelin A."/>
            <person name="Henrissat B."/>
            <person name="Reynolds N.K."/>
            <person name="Benny G.L."/>
            <person name="Smith M.E."/>
            <person name="James T.Y."/>
            <person name="Grigoriev I.V."/>
        </authorList>
    </citation>
    <scope>NUCLEOTIDE SEQUENCE [LARGE SCALE GENOMIC DNA]</scope>
</reference>
<organism evidence="2 3">
    <name type="scientific">Blyttiomyces helicus</name>
    <dbReference type="NCBI Taxonomy" id="388810"/>
    <lineage>
        <taxon>Eukaryota</taxon>
        <taxon>Fungi</taxon>
        <taxon>Fungi incertae sedis</taxon>
        <taxon>Chytridiomycota</taxon>
        <taxon>Chytridiomycota incertae sedis</taxon>
        <taxon>Chytridiomycetes</taxon>
        <taxon>Chytridiomycetes incertae sedis</taxon>
        <taxon>Blyttiomyces</taxon>
    </lineage>
</organism>
<evidence type="ECO:0000313" key="3">
    <source>
        <dbReference type="Proteomes" id="UP000269721"/>
    </source>
</evidence>
<feature type="region of interest" description="Disordered" evidence="1">
    <location>
        <begin position="39"/>
        <end position="232"/>
    </location>
</feature>
<evidence type="ECO:0000256" key="1">
    <source>
        <dbReference type="SAM" id="MobiDB-lite"/>
    </source>
</evidence>
<gene>
    <name evidence="2" type="ORF">BDK51DRAFT_34920</name>
</gene>